<evidence type="ECO:0000313" key="4">
    <source>
        <dbReference type="Proteomes" id="UP000081671"/>
    </source>
</evidence>
<name>A0A1S3G3N2_DIPOR</name>
<comment type="similarity">
    <text evidence="3">Belongs to the PMG family.</text>
</comment>
<comment type="subunit">
    <text evidence="3">Interacts with hair keratins.</text>
</comment>
<dbReference type="AlphaFoldDB" id="A0A1S3G3N2"/>
<dbReference type="Proteomes" id="UP000081671">
    <property type="component" value="Unplaced"/>
</dbReference>
<dbReference type="InterPro" id="IPR007951">
    <property type="entry name" value="KRTAP_PMG"/>
</dbReference>
<dbReference type="Pfam" id="PF05287">
    <property type="entry name" value="PMG"/>
    <property type="match status" value="1"/>
</dbReference>
<proteinExistence type="inferred from homology"/>
<reference evidence="5" key="1">
    <citation type="submission" date="2025-08" db="UniProtKB">
        <authorList>
            <consortium name="RefSeq"/>
        </authorList>
    </citation>
    <scope>IDENTIFICATION</scope>
    <source>
        <tissue evidence="5">Kidney</tissue>
    </source>
</reference>
<dbReference type="GeneID" id="105994038"/>
<gene>
    <name evidence="5" type="primary">LOC105994038</name>
</gene>
<dbReference type="KEGG" id="dord:105994038"/>
<dbReference type="OrthoDB" id="9744807at2759"/>
<evidence type="ECO:0000256" key="1">
    <source>
        <dbReference type="ARBA" id="ARBA00003327"/>
    </source>
</evidence>
<protein>
    <recommendedName>
        <fullName evidence="3">Keratin-associated protein</fullName>
    </recommendedName>
</protein>
<sequence>MAYNGCSRNFSSCSFGGYLQYPVSSCGSSHPQNWLYSTDLQSPFTNQLSYSDCQETFQEPTDFQSTCVPSGPFQRSWWRPKISTCYRPYQTACTGSLGFDTKGRQTFGLGSPSLGFGNRGFQTVDCGPQSFSSLYYRPNFYRPTYFSTKSRPTYFSTKSCQSVSYQPACGSGFY</sequence>
<evidence type="ECO:0000256" key="3">
    <source>
        <dbReference type="RuleBase" id="RU369044"/>
    </source>
</evidence>
<dbReference type="RefSeq" id="XP_012882899.1">
    <property type="nucleotide sequence ID" value="XM_013027445.1"/>
</dbReference>
<dbReference type="GO" id="GO:0045095">
    <property type="term" value="C:keratin filament"/>
    <property type="evidence" value="ECO:0007669"/>
    <property type="project" value="UniProtKB-UniRule"/>
</dbReference>
<accession>A0A1S3G3N2</accession>
<comment type="function">
    <text evidence="1 3">In the hair cortex, hair keratin intermediate filaments are embedded in an interfilamentous matrix, consisting of hair keratin-associated proteins (KRTAP), which are essential for the formation of a rigid and resistant hair shaft through their extensive disulfide bond cross-linking with abundant cysteine residues of hair keratins. The matrix proteins include the high-sulfur and high-glycine-tyrosine keratins.</text>
</comment>
<keyword evidence="4" id="KW-1185">Reference proteome</keyword>
<organism evidence="4 5">
    <name type="scientific">Dipodomys ordii</name>
    <name type="common">Ord's kangaroo rat</name>
    <dbReference type="NCBI Taxonomy" id="10020"/>
    <lineage>
        <taxon>Eukaryota</taxon>
        <taxon>Metazoa</taxon>
        <taxon>Chordata</taxon>
        <taxon>Craniata</taxon>
        <taxon>Vertebrata</taxon>
        <taxon>Euteleostomi</taxon>
        <taxon>Mammalia</taxon>
        <taxon>Eutheria</taxon>
        <taxon>Euarchontoglires</taxon>
        <taxon>Glires</taxon>
        <taxon>Rodentia</taxon>
        <taxon>Castorimorpha</taxon>
        <taxon>Heteromyidae</taxon>
        <taxon>Dipodomyinae</taxon>
        <taxon>Dipodomys</taxon>
    </lineage>
</organism>
<evidence type="ECO:0000313" key="5">
    <source>
        <dbReference type="RefSeq" id="XP_012882899.1"/>
    </source>
</evidence>
<evidence type="ECO:0000256" key="2">
    <source>
        <dbReference type="ARBA" id="ARBA00022744"/>
    </source>
</evidence>
<dbReference type="GO" id="GO:0005829">
    <property type="term" value="C:cytosol"/>
    <property type="evidence" value="ECO:0007669"/>
    <property type="project" value="UniProtKB-ARBA"/>
</dbReference>
<dbReference type="InParanoid" id="A0A1S3G3N2"/>
<keyword evidence="2 3" id="KW-0416">Keratin</keyword>